<keyword evidence="6" id="KW-0662">Pyridine nucleotide biosynthesis</keyword>
<comment type="pathway">
    <text evidence="2">Cofactor biosynthesis; NAD(+) biosynthesis; nicotinate D-ribonucleotide from quinolinate: step 1/1.</text>
</comment>
<feature type="binding site" evidence="13">
    <location>
        <position position="99"/>
    </location>
    <ligand>
        <name>substrate</name>
    </ligand>
</feature>
<dbReference type="CDD" id="cd01572">
    <property type="entry name" value="QPRTase"/>
    <property type="match status" value="1"/>
</dbReference>
<feature type="binding site" evidence="13">
    <location>
        <position position="156"/>
    </location>
    <ligand>
        <name>substrate</name>
    </ligand>
</feature>
<feature type="binding site" evidence="13">
    <location>
        <position position="221"/>
    </location>
    <ligand>
        <name>substrate</name>
    </ligand>
</feature>
<dbReference type="Pfam" id="PF01729">
    <property type="entry name" value="QRPTase_C"/>
    <property type="match status" value="1"/>
</dbReference>
<evidence type="ECO:0000256" key="2">
    <source>
        <dbReference type="ARBA" id="ARBA00004893"/>
    </source>
</evidence>
<gene>
    <name evidence="16" type="ORF">SAMN05216323_101713</name>
</gene>
<keyword evidence="8 12" id="KW-0808">Transferase</keyword>
<evidence type="ECO:0000256" key="11">
    <source>
        <dbReference type="ARBA" id="ARBA00069173"/>
    </source>
</evidence>
<dbReference type="InterPro" id="IPR036068">
    <property type="entry name" value="Nicotinate_pribotase-like_C"/>
</dbReference>
<dbReference type="UniPathway" id="UPA00253">
    <property type="reaction ID" value="UER00331"/>
</dbReference>
<feature type="binding site" evidence="13">
    <location>
        <begin position="132"/>
        <end position="134"/>
    </location>
    <ligand>
        <name>substrate</name>
    </ligand>
</feature>
<dbReference type="FunFam" id="3.20.20.70:FF:000030">
    <property type="entry name" value="Nicotinate-nucleotide pyrophosphorylase, carboxylating"/>
    <property type="match status" value="1"/>
</dbReference>
<evidence type="ECO:0000256" key="8">
    <source>
        <dbReference type="ARBA" id="ARBA00022679"/>
    </source>
</evidence>
<dbReference type="Gene3D" id="3.90.1170.20">
    <property type="entry name" value="Quinolinate phosphoribosyl transferase, N-terminal domain"/>
    <property type="match status" value="1"/>
</dbReference>
<comment type="similarity">
    <text evidence="3 12">Belongs to the NadC/ModD family.</text>
</comment>
<comment type="subunit">
    <text evidence="4">Hexamer formed by 3 homodimers.</text>
</comment>
<organism evidence="16 17">
    <name type="scientific">Williamwhitmania taraxaci</name>
    <dbReference type="NCBI Taxonomy" id="1640674"/>
    <lineage>
        <taxon>Bacteria</taxon>
        <taxon>Pseudomonadati</taxon>
        <taxon>Bacteroidota</taxon>
        <taxon>Bacteroidia</taxon>
        <taxon>Bacteroidales</taxon>
        <taxon>Williamwhitmaniaceae</taxon>
        <taxon>Williamwhitmania</taxon>
    </lineage>
</organism>
<dbReference type="PANTHER" id="PTHR32179">
    <property type="entry name" value="NICOTINATE-NUCLEOTIDE PYROPHOSPHORYLASE [CARBOXYLATING]"/>
    <property type="match status" value="1"/>
</dbReference>
<dbReference type="FunFam" id="3.90.1170.20:FF:000001">
    <property type="entry name" value="Nicotinate-nucleotide diphosphorylase (Carboxylating)"/>
    <property type="match status" value="1"/>
</dbReference>
<feature type="binding site" evidence="13">
    <location>
        <begin position="244"/>
        <end position="246"/>
    </location>
    <ligand>
        <name>substrate</name>
    </ligand>
</feature>
<protein>
    <recommendedName>
        <fullName evidence="11">Probable nicotinate-nucleotide pyrophosphorylase [carboxylating]</fullName>
        <ecNumber evidence="5">2.4.2.19</ecNumber>
    </recommendedName>
    <alternativeName>
        <fullName evidence="9">Quinolinate phosphoribosyltransferase [decarboxylating]</fullName>
    </alternativeName>
</protein>
<evidence type="ECO:0000256" key="12">
    <source>
        <dbReference type="PIRNR" id="PIRNR006250"/>
    </source>
</evidence>
<dbReference type="GO" id="GO:0034213">
    <property type="term" value="P:quinolinate catabolic process"/>
    <property type="evidence" value="ECO:0007669"/>
    <property type="project" value="TreeGrafter"/>
</dbReference>
<dbReference type="InterPro" id="IPR013785">
    <property type="entry name" value="Aldolase_TIM"/>
</dbReference>
<dbReference type="STRING" id="1640674.SAMN05216323_101713"/>
<dbReference type="Gene3D" id="3.20.20.70">
    <property type="entry name" value="Aldolase class I"/>
    <property type="match status" value="1"/>
</dbReference>
<proteinExistence type="inferred from homology"/>
<comment type="catalytic activity">
    <reaction evidence="10">
        <text>nicotinate beta-D-ribonucleotide + CO2 + diphosphate = quinolinate + 5-phospho-alpha-D-ribose 1-diphosphate + 2 H(+)</text>
        <dbReference type="Rhea" id="RHEA:12733"/>
        <dbReference type="ChEBI" id="CHEBI:15378"/>
        <dbReference type="ChEBI" id="CHEBI:16526"/>
        <dbReference type="ChEBI" id="CHEBI:29959"/>
        <dbReference type="ChEBI" id="CHEBI:33019"/>
        <dbReference type="ChEBI" id="CHEBI:57502"/>
        <dbReference type="ChEBI" id="CHEBI:58017"/>
        <dbReference type="EC" id="2.4.2.19"/>
    </reaction>
</comment>
<dbReference type="PIRSF" id="PIRSF006250">
    <property type="entry name" value="NadC_ModD"/>
    <property type="match status" value="1"/>
</dbReference>
<evidence type="ECO:0000256" key="10">
    <source>
        <dbReference type="ARBA" id="ARBA00047445"/>
    </source>
</evidence>
<evidence type="ECO:0000256" key="6">
    <source>
        <dbReference type="ARBA" id="ARBA00022642"/>
    </source>
</evidence>
<dbReference type="GO" id="GO:0005737">
    <property type="term" value="C:cytoplasm"/>
    <property type="evidence" value="ECO:0007669"/>
    <property type="project" value="TreeGrafter"/>
</dbReference>
<dbReference type="GO" id="GO:0004514">
    <property type="term" value="F:nicotinate-nucleotide diphosphorylase (carboxylating) activity"/>
    <property type="evidence" value="ECO:0007669"/>
    <property type="project" value="UniProtKB-EC"/>
</dbReference>
<evidence type="ECO:0000313" key="17">
    <source>
        <dbReference type="Proteomes" id="UP000199452"/>
    </source>
</evidence>
<evidence type="ECO:0000256" key="7">
    <source>
        <dbReference type="ARBA" id="ARBA00022676"/>
    </source>
</evidence>
<dbReference type="InterPro" id="IPR037128">
    <property type="entry name" value="Quinolinate_PRibosylTase_N_sf"/>
</dbReference>
<evidence type="ECO:0000256" key="1">
    <source>
        <dbReference type="ARBA" id="ARBA00003237"/>
    </source>
</evidence>
<dbReference type="PANTHER" id="PTHR32179:SF3">
    <property type="entry name" value="NICOTINATE-NUCLEOTIDE PYROPHOSPHORYLASE [CARBOXYLATING]"/>
    <property type="match status" value="1"/>
</dbReference>
<feature type="binding site" evidence="13">
    <location>
        <position position="166"/>
    </location>
    <ligand>
        <name>substrate</name>
    </ligand>
</feature>
<evidence type="ECO:0000256" key="5">
    <source>
        <dbReference type="ARBA" id="ARBA00011944"/>
    </source>
</evidence>
<feature type="domain" description="Quinolinate phosphoribosyl transferase N-terminal" evidence="15">
    <location>
        <begin position="27"/>
        <end position="109"/>
    </location>
</feature>
<dbReference type="Proteomes" id="UP000199452">
    <property type="component" value="Unassembled WGS sequence"/>
</dbReference>
<dbReference type="OrthoDB" id="9782546at2"/>
<feature type="domain" description="Quinolinate phosphoribosyl transferase C-terminal" evidence="14">
    <location>
        <begin position="111"/>
        <end position="280"/>
    </location>
</feature>
<dbReference type="AlphaFoldDB" id="A0A1G6IS07"/>
<evidence type="ECO:0000313" key="16">
    <source>
        <dbReference type="EMBL" id="SDC09352.1"/>
    </source>
</evidence>
<comment type="function">
    <text evidence="1">Involved in the catabolism of quinolinic acid (QA).</text>
</comment>
<evidence type="ECO:0000256" key="9">
    <source>
        <dbReference type="ARBA" id="ARBA00033102"/>
    </source>
</evidence>
<dbReference type="NCBIfam" id="TIGR00078">
    <property type="entry name" value="nadC"/>
    <property type="match status" value="1"/>
</dbReference>
<dbReference type="RefSeq" id="WP_092437043.1">
    <property type="nucleotide sequence ID" value="NZ_FMYP01000017.1"/>
</dbReference>
<evidence type="ECO:0000259" key="15">
    <source>
        <dbReference type="Pfam" id="PF02749"/>
    </source>
</evidence>
<dbReference type="InterPro" id="IPR022412">
    <property type="entry name" value="Quinolinate_PRibosylTrfase_N"/>
</dbReference>
<dbReference type="InterPro" id="IPR004393">
    <property type="entry name" value="NadC"/>
</dbReference>
<dbReference type="InterPro" id="IPR002638">
    <property type="entry name" value="Quinolinate_PRibosylTrfase_C"/>
</dbReference>
<reference evidence="16 17" key="1">
    <citation type="submission" date="2016-09" db="EMBL/GenBank/DDBJ databases">
        <authorList>
            <person name="Capua I."/>
            <person name="De Benedictis P."/>
            <person name="Joannis T."/>
            <person name="Lombin L.H."/>
            <person name="Cattoli G."/>
        </authorList>
    </citation>
    <scope>NUCLEOTIDE SEQUENCE [LARGE SCALE GENOMIC DNA]</scope>
    <source>
        <strain evidence="16 17">A7P-90m</strain>
    </source>
</reference>
<dbReference type="GO" id="GO:0009435">
    <property type="term" value="P:NAD+ biosynthetic process"/>
    <property type="evidence" value="ECO:0007669"/>
    <property type="project" value="UniProtKB-UniPathway"/>
</dbReference>
<evidence type="ECO:0000256" key="4">
    <source>
        <dbReference type="ARBA" id="ARBA00011218"/>
    </source>
</evidence>
<keyword evidence="17" id="KW-1185">Reference proteome</keyword>
<dbReference type="Pfam" id="PF02749">
    <property type="entry name" value="QRPTase_N"/>
    <property type="match status" value="1"/>
</dbReference>
<feature type="binding site" evidence="13">
    <location>
        <position position="199"/>
    </location>
    <ligand>
        <name>substrate</name>
    </ligand>
</feature>
<evidence type="ECO:0000259" key="14">
    <source>
        <dbReference type="Pfam" id="PF01729"/>
    </source>
</evidence>
<name>A0A1G6IS07_9BACT</name>
<keyword evidence="7 12" id="KW-0328">Glycosyltransferase</keyword>
<dbReference type="InterPro" id="IPR027277">
    <property type="entry name" value="NadC/ModD"/>
</dbReference>
<dbReference type="EMBL" id="FMYP01000017">
    <property type="protein sequence ID" value="SDC09352.1"/>
    <property type="molecule type" value="Genomic_DNA"/>
</dbReference>
<dbReference type="SUPFAM" id="SSF54675">
    <property type="entry name" value="Nicotinate/Quinolinate PRTase N-terminal domain-like"/>
    <property type="match status" value="1"/>
</dbReference>
<dbReference type="EC" id="2.4.2.19" evidence="5"/>
<accession>A0A1G6IS07</accession>
<dbReference type="SUPFAM" id="SSF51690">
    <property type="entry name" value="Nicotinate/Quinolinate PRTase C-terminal domain-like"/>
    <property type="match status" value="1"/>
</dbReference>
<evidence type="ECO:0000256" key="3">
    <source>
        <dbReference type="ARBA" id="ARBA00009400"/>
    </source>
</evidence>
<sequence length="282" mass="30728">MEVTEILVDELIDIAIREDVGDGDHSSLSCIPFEKMGKVKLLVKQAGVLAGVAIAKKVFLRIDPATEMEIILNDGAIIKPGDIAFYAVGRVQSLLKSERLVLNIMQRMSGVATQTAEYVKLVEGTGAKILDTRKTTPGMRVLDKQAVKIGGGENHRMGLYDMVMLKDNHIDFAGGIEAAVARVKAYLKAENRSLRIEVEVRSLEDIKTLLRLDGVHRVMFDNFSVEKTFEAVALVGGKLETESSGGINKDTIRSYAEAGVDYISVGALTHQIKSLDLSLKAV</sequence>
<evidence type="ECO:0000256" key="13">
    <source>
        <dbReference type="PIRSR" id="PIRSR006250-1"/>
    </source>
</evidence>
<feature type="binding site" evidence="13">
    <location>
        <begin position="265"/>
        <end position="267"/>
    </location>
    <ligand>
        <name>substrate</name>
    </ligand>
</feature>